<protein>
    <submittedName>
        <fullName evidence="1">Uncharacterized protein</fullName>
    </submittedName>
</protein>
<dbReference type="EMBL" id="BK015833">
    <property type="protein sequence ID" value="DAE27265.1"/>
    <property type="molecule type" value="Genomic_DNA"/>
</dbReference>
<accession>A0A8S5R847</accession>
<reference evidence="1" key="1">
    <citation type="journal article" date="2021" name="Proc. Natl. Acad. Sci. U.S.A.">
        <title>A Catalog of Tens of Thousands of Viruses from Human Metagenomes Reveals Hidden Associations with Chronic Diseases.</title>
        <authorList>
            <person name="Tisza M.J."/>
            <person name="Buck C.B."/>
        </authorList>
    </citation>
    <scope>NUCLEOTIDE SEQUENCE</scope>
    <source>
        <strain evidence="1">Ctee23</strain>
    </source>
</reference>
<name>A0A8S5R847_9VIRU</name>
<evidence type="ECO:0000313" key="1">
    <source>
        <dbReference type="EMBL" id="DAE27265.1"/>
    </source>
</evidence>
<proteinExistence type="predicted"/>
<sequence>MTDGSWPRPGHNRGGVTLGFILFLSSPPGGAEDFIKESHEDI</sequence>
<organism evidence="1">
    <name type="scientific">virus sp. ctee23</name>
    <dbReference type="NCBI Taxonomy" id="2826809"/>
    <lineage>
        <taxon>Viruses</taxon>
    </lineage>
</organism>